<feature type="region of interest" description="Disordered" evidence="3">
    <location>
        <begin position="571"/>
        <end position="594"/>
    </location>
</feature>
<dbReference type="AlphaFoldDB" id="A0A6I3XPJ9"/>
<dbReference type="Proteomes" id="UP000431684">
    <property type="component" value="Unassembled WGS sequence"/>
</dbReference>
<dbReference type="PANTHER" id="PTHR46388:SF2">
    <property type="entry name" value="NHL REPEAT-CONTAINING PROTEIN 2"/>
    <property type="match status" value="1"/>
</dbReference>
<evidence type="ECO:0000256" key="2">
    <source>
        <dbReference type="PROSITE-ProRule" id="PRU00504"/>
    </source>
</evidence>
<accession>A0A6I3XPJ9</accession>
<evidence type="ECO:0000313" key="5">
    <source>
        <dbReference type="Proteomes" id="UP000431684"/>
    </source>
</evidence>
<keyword evidence="5" id="KW-1185">Reference proteome</keyword>
<dbReference type="RefSeq" id="WP_189442180.1">
    <property type="nucleotide sequence ID" value="NZ_BMWU01000045.1"/>
</dbReference>
<dbReference type="PANTHER" id="PTHR46388">
    <property type="entry name" value="NHL REPEAT-CONTAINING PROTEIN 2"/>
    <property type="match status" value="1"/>
</dbReference>
<gene>
    <name evidence="4" type="ORF">GJV26_29375</name>
</gene>
<evidence type="ECO:0000313" key="4">
    <source>
        <dbReference type="EMBL" id="MUI16540.1"/>
    </source>
</evidence>
<protein>
    <submittedName>
        <fullName evidence="4">Gluconolaconase</fullName>
    </submittedName>
</protein>
<dbReference type="CDD" id="cd14953">
    <property type="entry name" value="NHL_like_1"/>
    <property type="match status" value="1"/>
</dbReference>
<dbReference type="PROSITE" id="PS51125">
    <property type="entry name" value="NHL"/>
    <property type="match status" value="2"/>
</dbReference>
<dbReference type="EMBL" id="WNWM01000002">
    <property type="protein sequence ID" value="MUI16540.1"/>
    <property type="molecule type" value="Genomic_DNA"/>
</dbReference>
<dbReference type="Gene3D" id="2.70.70.10">
    <property type="entry name" value="Glucose Permease (Domain IIA)"/>
    <property type="match status" value="1"/>
</dbReference>
<name>A0A6I3XPJ9_9BURK</name>
<feature type="repeat" description="NHL" evidence="2">
    <location>
        <begin position="180"/>
        <end position="221"/>
    </location>
</feature>
<evidence type="ECO:0000256" key="1">
    <source>
        <dbReference type="ARBA" id="ARBA00022737"/>
    </source>
</evidence>
<dbReference type="InterPro" id="IPR011042">
    <property type="entry name" value="6-blade_b-propeller_TolB-like"/>
</dbReference>
<dbReference type="SUPFAM" id="SSF63829">
    <property type="entry name" value="Calcium-dependent phosphotriesterase"/>
    <property type="match status" value="1"/>
</dbReference>
<dbReference type="Pfam" id="PF01436">
    <property type="entry name" value="NHL"/>
    <property type="match status" value="3"/>
</dbReference>
<proteinExistence type="predicted"/>
<feature type="repeat" description="NHL" evidence="2">
    <location>
        <begin position="77"/>
        <end position="114"/>
    </location>
</feature>
<keyword evidence="1" id="KW-0677">Repeat</keyword>
<reference evidence="4 5" key="1">
    <citation type="submission" date="2019-11" db="EMBL/GenBank/DDBJ databases">
        <title>Draft Genome Sequences of Six Type Strains of the Genus Massilia.</title>
        <authorList>
            <person name="Miess H."/>
            <person name="Frediansyah A."/>
            <person name="Goeker M."/>
            <person name="Gross H."/>
        </authorList>
    </citation>
    <scope>NUCLEOTIDE SEQUENCE [LARGE SCALE GENOMIC DNA]</scope>
    <source>
        <strain evidence="4 5">DSM 17513</strain>
    </source>
</reference>
<dbReference type="InterPro" id="IPR001258">
    <property type="entry name" value="NHL_repeat"/>
</dbReference>
<evidence type="ECO:0000256" key="3">
    <source>
        <dbReference type="SAM" id="MobiDB-lite"/>
    </source>
</evidence>
<dbReference type="InterPro" id="IPR011055">
    <property type="entry name" value="Dup_hybrid_motif"/>
</dbReference>
<sequence>MNRKLLIGALSGAILVAGAGVLYYTIDYAAGPTPGPARKDAVATGVLTPAQARTERFWTARVTTLAGNGAAGPGDGPPGGGAFADPFGVAVAPRGTIYVADGGDNNRIRTIAPDGTLATLAGGREGYADGKGAAARFHTPSALALDHLGNLYVADTGNHAVRRVAPDGAVTTLAGNGQPGFADGKGDAARFNGPVGIAVDDAGVVYVADTYNDRIRRIAPDGAVTTVAGGGRPGGQDGPAVAALFDTPSGIAVGADGTLFVADTGNHAVRRIDAGGNVSTVAKPPEGERRALLRRPVGIAATRDGFLYVTAGSGRVLQIGPDGGYQALADFDRPAEPGYGSDGTVHLAGPRGVTVQRDGNVVVAEGLGFAVVRLAPPVDGQPAPVPRTRAATPRRAKPMPWPVLPQDAPHEVVGVMGEVRGNFEGDSRDHFHMGLDVRADVGAQVVAVAPAKVTDPYPNWGYATLSEGISVGTLSYIHMKVGRDRRDKALDARFEVLAGGRGKPERVRVRRGTRFAAGDTLGTINGMAHVHLDYFPTGGVENPLTLPFVGLRDTVAPRIQGIVLLADGGKRLGAPREKTGRPGRKAREKEQAPPRRIKVPRSVGEVDIVVDAWDQMDGNLERRRLGLYKLGYQLLREDGTPAAGYEQPRITQVYDRLPRNPDAVKLAYAASSGITVYGSKATHFAYALNNTLQGGQASPGSWDVSGIAPGNYTLRIYAADFAGNVAVEGRDLPIAVE</sequence>
<organism evidence="4 5">
    <name type="scientific">Pseudoduganella dura</name>
    <dbReference type="NCBI Taxonomy" id="321982"/>
    <lineage>
        <taxon>Bacteria</taxon>
        <taxon>Pseudomonadati</taxon>
        <taxon>Pseudomonadota</taxon>
        <taxon>Betaproteobacteria</taxon>
        <taxon>Burkholderiales</taxon>
        <taxon>Oxalobacteraceae</taxon>
        <taxon>Telluria group</taxon>
        <taxon>Pseudoduganella</taxon>
    </lineage>
</organism>
<dbReference type="Gene3D" id="2.120.10.30">
    <property type="entry name" value="TolB, C-terminal domain"/>
    <property type="match status" value="3"/>
</dbReference>
<comment type="caution">
    <text evidence="4">The sequence shown here is derived from an EMBL/GenBank/DDBJ whole genome shotgun (WGS) entry which is preliminary data.</text>
</comment>
<feature type="region of interest" description="Disordered" evidence="3">
    <location>
        <begin position="382"/>
        <end position="406"/>
    </location>
</feature>
<feature type="compositionally biased region" description="Basic and acidic residues" evidence="3">
    <location>
        <begin position="571"/>
        <end position="593"/>
    </location>
</feature>